<name>U5GBL5_POPTR</name>
<evidence type="ECO:0000313" key="2">
    <source>
        <dbReference type="EMBL" id="PNT32157.1"/>
    </source>
</evidence>
<sequence>MSEAKKGLKHVVVLAFPFGTHGPPLFKGCFKLSNSKEGFCFCFFTCIMSDTFFLFAVDMAKELHIPWVPLWTSEPRSLPFLLESDLVR</sequence>
<accession>U5GBL5</accession>
<keyword evidence="1" id="KW-0812">Transmembrane</keyword>
<dbReference type="SUPFAM" id="SSF53756">
    <property type="entry name" value="UDP-Glycosyltransferase/glycogen phosphorylase"/>
    <property type="match status" value="1"/>
</dbReference>
<feature type="transmembrane region" description="Helical" evidence="1">
    <location>
        <begin position="38"/>
        <end position="57"/>
    </location>
</feature>
<gene>
    <name evidence="2" type="ORF">POPTR_006G171000</name>
</gene>
<keyword evidence="3" id="KW-1185">Reference proteome</keyword>
<dbReference type="AlphaFoldDB" id="U5GBL5"/>
<dbReference type="Proteomes" id="UP000006729">
    <property type="component" value="Chromosome 6"/>
</dbReference>
<evidence type="ECO:0000313" key="3">
    <source>
        <dbReference type="Proteomes" id="UP000006729"/>
    </source>
</evidence>
<organism evidence="2 3">
    <name type="scientific">Populus trichocarpa</name>
    <name type="common">Western balsam poplar</name>
    <name type="synonym">Populus balsamifera subsp. trichocarpa</name>
    <dbReference type="NCBI Taxonomy" id="3694"/>
    <lineage>
        <taxon>Eukaryota</taxon>
        <taxon>Viridiplantae</taxon>
        <taxon>Streptophyta</taxon>
        <taxon>Embryophyta</taxon>
        <taxon>Tracheophyta</taxon>
        <taxon>Spermatophyta</taxon>
        <taxon>Magnoliopsida</taxon>
        <taxon>eudicotyledons</taxon>
        <taxon>Gunneridae</taxon>
        <taxon>Pentapetalae</taxon>
        <taxon>rosids</taxon>
        <taxon>fabids</taxon>
        <taxon>Malpighiales</taxon>
        <taxon>Salicaceae</taxon>
        <taxon>Saliceae</taxon>
        <taxon>Populus</taxon>
    </lineage>
</organism>
<dbReference type="Gene3D" id="3.40.50.2000">
    <property type="entry name" value="Glycogen Phosphorylase B"/>
    <property type="match status" value="1"/>
</dbReference>
<dbReference type="EMBL" id="CM009295">
    <property type="protein sequence ID" value="PNT32157.1"/>
    <property type="molecule type" value="Genomic_DNA"/>
</dbReference>
<dbReference type="HOGENOM" id="CLU_2726947_0_0_1"/>
<proteinExistence type="predicted"/>
<evidence type="ECO:0000256" key="1">
    <source>
        <dbReference type="SAM" id="Phobius"/>
    </source>
</evidence>
<keyword evidence="1" id="KW-0472">Membrane</keyword>
<keyword evidence="1" id="KW-1133">Transmembrane helix</keyword>
<reference evidence="2 3" key="1">
    <citation type="journal article" date="2006" name="Science">
        <title>The genome of black cottonwood, Populus trichocarpa (Torr. &amp; Gray).</title>
        <authorList>
            <person name="Tuskan G.A."/>
            <person name="Difazio S."/>
            <person name="Jansson S."/>
            <person name="Bohlmann J."/>
            <person name="Grigoriev I."/>
            <person name="Hellsten U."/>
            <person name="Putnam N."/>
            <person name="Ralph S."/>
            <person name="Rombauts S."/>
            <person name="Salamov A."/>
            <person name="Schein J."/>
            <person name="Sterck L."/>
            <person name="Aerts A."/>
            <person name="Bhalerao R.R."/>
            <person name="Bhalerao R.P."/>
            <person name="Blaudez D."/>
            <person name="Boerjan W."/>
            <person name="Brun A."/>
            <person name="Brunner A."/>
            <person name="Busov V."/>
            <person name="Campbell M."/>
            <person name="Carlson J."/>
            <person name="Chalot M."/>
            <person name="Chapman J."/>
            <person name="Chen G.L."/>
            <person name="Cooper D."/>
            <person name="Coutinho P.M."/>
            <person name="Couturier J."/>
            <person name="Covert S."/>
            <person name="Cronk Q."/>
            <person name="Cunningham R."/>
            <person name="Davis J."/>
            <person name="Degroeve S."/>
            <person name="Dejardin A."/>
            <person name="Depamphilis C."/>
            <person name="Detter J."/>
            <person name="Dirks B."/>
            <person name="Dubchak I."/>
            <person name="Duplessis S."/>
            <person name="Ehlting J."/>
            <person name="Ellis B."/>
            <person name="Gendler K."/>
            <person name="Goodstein D."/>
            <person name="Gribskov M."/>
            <person name="Grimwood J."/>
            <person name="Groover A."/>
            <person name="Gunter L."/>
            <person name="Hamberger B."/>
            <person name="Heinze B."/>
            <person name="Helariutta Y."/>
            <person name="Henrissat B."/>
            <person name="Holligan D."/>
            <person name="Holt R."/>
            <person name="Huang W."/>
            <person name="Islam-Faridi N."/>
            <person name="Jones S."/>
            <person name="Jones-Rhoades M."/>
            <person name="Jorgensen R."/>
            <person name="Joshi C."/>
            <person name="Kangasjarvi J."/>
            <person name="Karlsson J."/>
            <person name="Kelleher C."/>
            <person name="Kirkpatrick R."/>
            <person name="Kirst M."/>
            <person name="Kohler A."/>
            <person name="Kalluri U."/>
            <person name="Larimer F."/>
            <person name="Leebens-Mack J."/>
            <person name="Leple J.C."/>
            <person name="Locascio P."/>
            <person name="Lou Y."/>
            <person name="Lucas S."/>
            <person name="Martin F."/>
            <person name="Montanini B."/>
            <person name="Napoli C."/>
            <person name="Nelson D.R."/>
            <person name="Nelson C."/>
            <person name="Nieminen K."/>
            <person name="Nilsson O."/>
            <person name="Pereda V."/>
            <person name="Peter G."/>
            <person name="Philippe R."/>
            <person name="Pilate G."/>
            <person name="Poliakov A."/>
            <person name="Razumovskaya J."/>
            <person name="Richardson P."/>
            <person name="Rinaldi C."/>
            <person name="Ritland K."/>
            <person name="Rouze P."/>
            <person name="Ryaboy D."/>
            <person name="Schmutz J."/>
            <person name="Schrader J."/>
            <person name="Segerman B."/>
            <person name="Shin H."/>
            <person name="Siddiqui A."/>
            <person name="Sterky F."/>
            <person name="Terry A."/>
            <person name="Tsai C.J."/>
            <person name="Uberbacher E."/>
            <person name="Unneberg P."/>
            <person name="Vahala J."/>
            <person name="Wall K."/>
            <person name="Wessler S."/>
            <person name="Yang G."/>
            <person name="Yin T."/>
            <person name="Douglas C."/>
            <person name="Marra M."/>
            <person name="Sandberg G."/>
            <person name="Van de Peer Y."/>
            <person name="Rokhsar D."/>
        </authorList>
    </citation>
    <scope>NUCLEOTIDE SEQUENCE [LARGE SCALE GENOMIC DNA]</scope>
    <source>
        <strain evidence="3">cv. Nisqually</strain>
    </source>
</reference>
<dbReference type="InParanoid" id="U5GBL5"/>
<evidence type="ECO:0008006" key="4">
    <source>
        <dbReference type="Google" id="ProtNLM"/>
    </source>
</evidence>
<protein>
    <recommendedName>
        <fullName evidence="4">Anthocyanidin 3-O-glucosyltransferase</fullName>
    </recommendedName>
</protein>